<accession>A0ABY6D7S4</accession>
<sequence length="355" mass="41108">MSKKILFLTPYPKDTAGSQRFRFEQYLNLLVEHGIYYESQSFIDEATWKVLYKEGYAIQKIWGILLGFIRRVGLLISAHRYDFVFVHREATPLGFPFIEWLIVKVWRKRLIYDFDDAIWMPNTSVENSLISKLKFPEKINKIIGWSYAVSAGNQYLMDHARLFNQRVHYNPTTIDTTYRHKPSVQNNDLVVIGWTGTHSTLKYLELLRQPLVQLALEYDFVFQVIADKEPETPMPNQRFIAWSKSTEIADLNLIDIGVMPLADDLWAKGKCGFKALQFMALEKPVLVSPVGVNAEIVTPDVHGYHCVSADDYYQKLKELISDRRLCKRLGEAGRQKVEAHYSVGSNANNFLELFK</sequence>
<reference evidence="2" key="1">
    <citation type="submission" date="2022-10" db="EMBL/GenBank/DDBJ databases">
        <title>Comparative genomics and taxonomic characterization of three novel marine species of genus Reichenbachiella exhibiting antioxidant and polysaccharide degradation activities.</title>
        <authorList>
            <person name="Muhammad N."/>
            <person name="Lee Y.-J."/>
            <person name="Ko J."/>
            <person name="Kim S.-G."/>
        </authorList>
    </citation>
    <scope>NUCLEOTIDE SEQUENCE</scope>
    <source>
        <strain evidence="2">Wsw4-B4</strain>
    </source>
</reference>
<gene>
    <name evidence="2" type="ORF">N7E81_08390</name>
</gene>
<dbReference type="RefSeq" id="WP_263052847.1">
    <property type="nucleotide sequence ID" value="NZ_CP106735.1"/>
</dbReference>
<feature type="domain" description="Glycosyl transferase family 1" evidence="1">
    <location>
        <begin position="238"/>
        <end position="335"/>
    </location>
</feature>
<dbReference type="Pfam" id="PF00534">
    <property type="entry name" value="Glycos_transf_1"/>
    <property type="match status" value="1"/>
</dbReference>
<evidence type="ECO:0000259" key="1">
    <source>
        <dbReference type="Pfam" id="PF00534"/>
    </source>
</evidence>
<keyword evidence="3" id="KW-1185">Reference proteome</keyword>
<evidence type="ECO:0000313" key="3">
    <source>
        <dbReference type="Proteomes" id="UP001062165"/>
    </source>
</evidence>
<dbReference type="EMBL" id="CP106735">
    <property type="protein sequence ID" value="UXX81118.1"/>
    <property type="molecule type" value="Genomic_DNA"/>
</dbReference>
<dbReference type="Proteomes" id="UP001062165">
    <property type="component" value="Chromosome"/>
</dbReference>
<proteinExistence type="predicted"/>
<protein>
    <submittedName>
        <fullName evidence="2">Glycosyltransferase family 4 protein</fullName>
    </submittedName>
</protein>
<name>A0ABY6D7S4_9BACT</name>
<organism evidence="2 3">
    <name type="scientific">Reichenbachiella carrageenanivorans</name>
    <dbReference type="NCBI Taxonomy" id="2979869"/>
    <lineage>
        <taxon>Bacteria</taxon>
        <taxon>Pseudomonadati</taxon>
        <taxon>Bacteroidota</taxon>
        <taxon>Cytophagia</taxon>
        <taxon>Cytophagales</taxon>
        <taxon>Reichenbachiellaceae</taxon>
        <taxon>Reichenbachiella</taxon>
    </lineage>
</organism>
<dbReference type="Gene3D" id="3.40.50.2000">
    <property type="entry name" value="Glycogen Phosphorylase B"/>
    <property type="match status" value="1"/>
</dbReference>
<dbReference type="SUPFAM" id="SSF53756">
    <property type="entry name" value="UDP-Glycosyltransferase/glycogen phosphorylase"/>
    <property type="match status" value="1"/>
</dbReference>
<evidence type="ECO:0000313" key="2">
    <source>
        <dbReference type="EMBL" id="UXX81118.1"/>
    </source>
</evidence>
<dbReference type="CDD" id="cd03801">
    <property type="entry name" value="GT4_PimA-like"/>
    <property type="match status" value="1"/>
</dbReference>
<dbReference type="InterPro" id="IPR001296">
    <property type="entry name" value="Glyco_trans_1"/>
</dbReference>